<proteinExistence type="predicted"/>
<organism evidence="4 5">
    <name type="scientific">Hymenobacter daecheongensis DSM 21074</name>
    <dbReference type="NCBI Taxonomy" id="1121955"/>
    <lineage>
        <taxon>Bacteria</taxon>
        <taxon>Pseudomonadati</taxon>
        <taxon>Bacteroidota</taxon>
        <taxon>Cytophagia</taxon>
        <taxon>Cytophagales</taxon>
        <taxon>Hymenobacteraceae</taxon>
        <taxon>Hymenobacter</taxon>
    </lineage>
</organism>
<keyword evidence="5" id="KW-1185">Reference proteome</keyword>
<feature type="compositionally biased region" description="Basic and acidic residues" evidence="1">
    <location>
        <begin position="746"/>
        <end position="756"/>
    </location>
</feature>
<dbReference type="InterPro" id="IPR028974">
    <property type="entry name" value="TSP_type-3_rpt"/>
</dbReference>
<feature type="domain" description="Secretion system C-terminal sorting" evidence="3">
    <location>
        <begin position="1027"/>
        <end position="1098"/>
    </location>
</feature>
<evidence type="ECO:0000259" key="3">
    <source>
        <dbReference type="Pfam" id="PF18962"/>
    </source>
</evidence>
<dbReference type="NCBIfam" id="TIGR04183">
    <property type="entry name" value="Por_Secre_tail"/>
    <property type="match status" value="1"/>
</dbReference>
<dbReference type="EMBL" id="FQYN01000001">
    <property type="protein sequence ID" value="SHI38751.1"/>
    <property type="molecule type" value="Genomic_DNA"/>
</dbReference>
<feature type="region of interest" description="Disordered" evidence="1">
    <location>
        <begin position="745"/>
        <end position="778"/>
    </location>
</feature>
<protein>
    <submittedName>
        <fullName evidence="4">Por secretion system C-terminal sorting domain-containing protein</fullName>
    </submittedName>
</protein>
<accession>A0A1M6AQP6</accession>
<dbReference type="Pfam" id="PF18962">
    <property type="entry name" value="Por_Secre_tail"/>
    <property type="match status" value="1"/>
</dbReference>
<dbReference type="STRING" id="1121955.SAMN02745146_0729"/>
<sequence length="1101" mass="117044">MKKTLHFWTSLLGLLLVQMSNSSSVQAEGSQNLTPGTNTNAFTAATNDRCGYLVHNSDATSGGVDISYGFLKPYNWVSPAGARFSPDYRLFIRLKAGEKLSYGVQRANDPNFTTSNYKDLILTLRYGNGTPEGTIVKQNTLARNTTTTYLLNTNQPGVIDDYAQAAAGPLPATGGYDPLVYTNNTGADQDFFIEFTQLGEYTDTGTQPGFNDLRTAAANFANSQSNTGNRIFSTYNLWDFTVTGTDNQIKTGRLFSRAWAFSSLAAANLLSSKFTLYPLVDSRVTTNSYYVKAIELAGLRPYAFFFVTNEFGSTASAGTTVAARRKSQIGLNAYAQYPSFVNDPDPSIWPSATVPTVSITPQPYCRSGNTEVAFTTSSSETGRFDITITYGGNTRTLNTDVTGGSSATIIWDGLVNGVRVPAGQPISYSFTNRGAPVNFPLYDAENNESGFVVRNIRPSAAGADALYWDDTNIAALNTSSLNGTISPAHTWTGNGGDAATVNTWTYGFVSAANNLTYTTIYVCDNDGDGVTDDIDIDDDNDGITDAVESLSGTTSVDPSAFADASSPVRYLDVDYVHPVFGAFRDLNNNGVNDIFDADGDGIPNQFDLDSDNDGLTDSFEAGLTALTWVGTGGAAATTNGYSAALGRFTNTTGTIANAVGANGLPNAVENRGTIVGNGSTGGNDTNTVRYTLIDSDADSFTASGQTVSNYNFLDIDSDNDGITDEIEALTTAIYTTRKAQSNFNTDTDRDGIRDAYDGNVTGGNSVTTRADTDGDGTPDMFDTDSDNDNAGKSGLAVYLQTSDWTEGFDTGGDGKAGDEILALARAFSTNNPGKTNYYVITTIGNGYGGTTLSAFLKDDNNNGIPNFLEPTSIYYHDDNFNGLVDIYDPVYGGSSSAAPRASGGPDASFRTNTSQVPLPVELTAFEAKAAGNDAQLTWTTASEKNNDHFTVERSIAKGEFEAIGTVRGHGSTTQAHSYRFTDAGIGKRHAGLVYYRLQQVDTDGTTSGSPVRVLSFAAAQPAAALELYPNPATETTTLDLQALAAGTYQVTVADMTGRTLSSASYAGGTKHALDMRQLRAGTYLLIVRGQNVKLTKTLVKK</sequence>
<dbReference type="GO" id="GO:0005509">
    <property type="term" value="F:calcium ion binding"/>
    <property type="evidence" value="ECO:0007669"/>
    <property type="project" value="InterPro"/>
</dbReference>
<reference evidence="4 5" key="1">
    <citation type="submission" date="2016-11" db="EMBL/GenBank/DDBJ databases">
        <authorList>
            <person name="Jaros S."/>
            <person name="Januszkiewicz K."/>
            <person name="Wedrychowicz H."/>
        </authorList>
    </citation>
    <scope>NUCLEOTIDE SEQUENCE [LARGE SCALE GENOMIC DNA]</scope>
    <source>
        <strain evidence="4 5">DSM 21074</strain>
    </source>
</reference>
<feature type="signal peptide" evidence="2">
    <location>
        <begin position="1"/>
        <end position="27"/>
    </location>
</feature>
<gene>
    <name evidence="4" type="ORF">SAMN02745146_0729</name>
</gene>
<name>A0A1M6AQP6_9BACT</name>
<dbReference type="InterPro" id="IPR026444">
    <property type="entry name" value="Secre_tail"/>
</dbReference>
<keyword evidence="2" id="KW-0732">Signal</keyword>
<evidence type="ECO:0000313" key="5">
    <source>
        <dbReference type="Proteomes" id="UP000184418"/>
    </source>
</evidence>
<dbReference type="AlphaFoldDB" id="A0A1M6AQP6"/>
<feature type="chain" id="PRO_5013382316" evidence="2">
    <location>
        <begin position="28"/>
        <end position="1101"/>
    </location>
</feature>
<evidence type="ECO:0000256" key="1">
    <source>
        <dbReference type="SAM" id="MobiDB-lite"/>
    </source>
</evidence>
<evidence type="ECO:0000313" key="4">
    <source>
        <dbReference type="EMBL" id="SHI38751.1"/>
    </source>
</evidence>
<evidence type="ECO:0000256" key="2">
    <source>
        <dbReference type="SAM" id="SignalP"/>
    </source>
</evidence>
<dbReference type="Proteomes" id="UP000184418">
    <property type="component" value="Unassembled WGS sequence"/>
</dbReference>
<dbReference type="Gene3D" id="4.10.1080.10">
    <property type="entry name" value="TSP type-3 repeat"/>
    <property type="match status" value="1"/>
</dbReference>